<dbReference type="KEGG" id="sari:H5J25_15625"/>
<gene>
    <name evidence="1" type="ORF">H5J25_15625</name>
</gene>
<evidence type="ECO:0000313" key="1">
    <source>
        <dbReference type="EMBL" id="QQV76816.1"/>
    </source>
</evidence>
<sequence>MQGMTRSAVIDDASVADTACRDGAAATVVSWQEIGRSKGPSERRRVVCMSRVVAQPAERDDTEAGQ</sequence>
<accession>A0A974NTT3</accession>
<protein>
    <submittedName>
        <fullName evidence="1">Uncharacterized protein</fullName>
    </submittedName>
</protein>
<dbReference type="RefSeq" id="WP_202092649.1">
    <property type="nucleotide sequence ID" value="NZ_CP061035.1"/>
</dbReference>
<reference evidence="2" key="1">
    <citation type="submission" date="2020-09" db="EMBL/GenBank/DDBJ databases">
        <title>Sphingomonas sp., a new species isolated from pork steak.</title>
        <authorList>
            <person name="Heidler von Heilborn D."/>
        </authorList>
    </citation>
    <scope>NUCLEOTIDE SEQUENCE [LARGE SCALE GENOMIC DNA]</scope>
</reference>
<evidence type="ECO:0000313" key="2">
    <source>
        <dbReference type="Proteomes" id="UP000595894"/>
    </source>
</evidence>
<proteinExistence type="predicted"/>
<dbReference type="AlphaFoldDB" id="A0A974NTT3"/>
<dbReference type="Proteomes" id="UP000595894">
    <property type="component" value="Chromosome"/>
</dbReference>
<dbReference type="EMBL" id="CP061035">
    <property type="protein sequence ID" value="QQV76816.1"/>
    <property type="molecule type" value="Genomic_DNA"/>
</dbReference>
<keyword evidence="2" id="KW-1185">Reference proteome</keyword>
<organism evidence="1 2">
    <name type="scientific">Sphingomonas aliaeris</name>
    <dbReference type="NCBI Taxonomy" id="2759526"/>
    <lineage>
        <taxon>Bacteria</taxon>
        <taxon>Pseudomonadati</taxon>
        <taxon>Pseudomonadota</taxon>
        <taxon>Alphaproteobacteria</taxon>
        <taxon>Sphingomonadales</taxon>
        <taxon>Sphingomonadaceae</taxon>
        <taxon>Sphingomonas</taxon>
    </lineage>
</organism>
<name>A0A974NTT3_9SPHN</name>